<name>A0A914MW52_MELIC</name>
<dbReference type="AlphaFoldDB" id="A0A914MW52"/>
<feature type="region of interest" description="Disordered" evidence="1">
    <location>
        <begin position="287"/>
        <end position="311"/>
    </location>
</feature>
<evidence type="ECO:0000259" key="2">
    <source>
        <dbReference type="PROSITE" id="PS50106"/>
    </source>
</evidence>
<sequence length="311" mass="34316">MTPPASINSPTTNLDAFFILGPSTIPFAGSYVTNKYIQEETMQVLVADAKPGVTFYAVKPPRVERLRYDSCFIGHLMPGDVVLSVDGQAINSGDEFNARCSEGGLPRSVNVQFRRDNYYQMRCYRRTEMGGEMNALYIQIRWRADLPLGMVIVNRDGAVVVELVDPGSIASQHFQYGDVIEKVEGTSVAHTNEAKRIIREKIEKRTCVALKVIRNVKKKNGLPLDVRFIMKKHKGFWNRNHKLEPCEDKQTEDGGGTSSDTRPNVYHVEGVAVERMALDEFGRPLIATPARAGGTKGDTDAGTSSTTTGGG</sequence>
<dbReference type="Proteomes" id="UP000887563">
    <property type="component" value="Unplaced"/>
</dbReference>
<dbReference type="Gene3D" id="2.30.42.10">
    <property type="match status" value="1"/>
</dbReference>
<feature type="compositionally biased region" description="Low complexity" evidence="1">
    <location>
        <begin position="300"/>
        <end position="311"/>
    </location>
</feature>
<accession>A0A914MW52</accession>
<dbReference type="InterPro" id="IPR040264">
    <property type="entry name" value="T15H9.4-like"/>
</dbReference>
<dbReference type="InterPro" id="IPR036034">
    <property type="entry name" value="PDZ_sf"/>
</dbReference>
<dbReference type="SMART" id="SM00228">
    <property type="entry name" value="PDZ"/>
    <property type="match status" value="1"/>
</dbReference>
<keyword evidence="3" id="KW-1185">Reference proteome</keyword>
<organism evidence="3 4">
    <name type="scientific">Meloidogyne incognita</name>
    <name type="common">Southern root-knot nematode worm</name>
    <name type="synonym">Oxyuris incognita</name>
    <dbReference type="NCBI Taxonomy" id="6306"/>
    <lineage>
        <taxon>Eukaryota</taxon>
        <taxon>Metazoa</taxon>
        <taxon>Ecdysozoa</taxon>
        <taxon>Nematoda</taxon>
        <taxon>Chromadorea</taxon>
        <taxon>Rhabditida</taxon>
        <taxon>Tylenchina</taxon>
        <taxon>Tylenchomorpha</taxon>
        <taxon>Tylenchoidea</taxon>
        <taxon>Meloidogynidae</taxon>
        <taxon>Meloidogyninae</taxon>
        <taxon>Meloidogyne</taxon>
        <taxon>Meloidogyne incognita group</taxon>
    </lineage>
</organism>
<feature type="compositionally biased region" description="Basic and acidic residues" evidence="1">
    <location>
        <begin position="241"/>
        <end position="252"/>
    </location>
</feature>
<protein>
    <submittedName>
        <fullName evidence="4">PDZ domain-containing protein</fullName>
    </submittedName>
</protein>
<feature type="domain" description="PDZ" evidence="2">
    <location>
        <begin position="137"/>
        <end position="200"/>
    </location>
</feature>
<dbReference type="PROSITE" id="PS50106">
    <property type="entry name" value="PDZ"/>
    <property type="match status" value="1"/>
</dbReference>
<feature type="region of interest" description="Disordered" evidence="1">
    <location>
        <begin position="241"/>
        <end position="264"/>
    </location>
</feature>
<evidence type="ECO:0000313" key="4">
    <source>
        <dbReference type="WBParaSite" id="Minc3s02313g29398"/>
    </source>
</evidence>
<dbReference type="InterPro" id="IPR001478">
    <property type="entry name" value="PDZ"/>
</dbReference>
<dbReference type="PANTHER" id="PTHR31327">
    <property type="entry name" value="SPERM MEIOSIS PDZ DOMAIN CONTAINING PROTEINS-RELATED"/>
    <property type="match status" value="1"/>
</dbReference>
<evidence type="ECO:0000313" key="3">
    <source>
        <dbReference type="Proteomes" id="UP000887563"/>
    </source>
</evidence>
<proteinExistence type="predicted"/>
<dbReference type="SUPFAM" id="SSF50156">
    <property type="entry name" value="PDZ domain-like"/>
    <property type="match status" value="2"/>
</dbReference>
<reference evidence="4" key="1">
    <citation type="submission" date="2022-11" db="UniProtKB">
        <authorList>
            <consortium name="WormBaseParasite"/>
        </authorList>
    </citation>
    <scope>IDENTIFICATION</scope>
</reference>
<dbReference type="WBParaSite" id="Minc3s02313g29398">
    <property type="protein sequence ID" value="Minc3s02313g29398"/>
    <property type="gene ID" value="Minc3s02313g29398"/>
</dbReference>
<evidence type="ECO:0000256" key="1">
    <source>
        <dbReference type="SAM" id="MobiDB-lite"/>
    </source>
</evidence>
<dbReference type="PANTHER" id="PTHR31327:SF5">
    <property type="entry name" value="PDZ DOMAIN-CONTAINING PROTEIN"/>
    <property type="match status" value="1"/>
</dbReference>